<feature type="region of interest" description="Disordered" evidence="1">
    <location>
        <begin position="143"/>
        <end position="170"/>
    </location>
</feature>
<dbReference type="AlphaFoldDB" id="A0A382EHV2"/>
<evidence type="ECO:0000256" key="1">
    <source>
        <dbReference type="SAM" id="MobiDB-lite"/>
    </source>
</evidence>
<evidence type="ECO:0000313" key="2">
    <source>
        <dbReference type="EMBL" id="SVB50250.1"/>
    </source>
</evidence>
<accession>A0A382EHV2</accession>
<reference evidence="2" key="1">
    <citation type="submission" date="2018-05" db="EMBL/GenBank/DDBJ databases">
        <authorList>
            <person name="Lanie J.A."/>
            <person name="Ng W.-L."/>
            <person name="Kazmierczak K.M."/>
            <person name="Andrzejewski T.M."/>
            <person name="Davidsen T.M."/>
            <person name="Wayne K.J."/>
            <person name="Tettelin H."/>
            <person name="Glass J.I."/>
            <person name="Rusch D."/>
            <person name="Podicherti R."/>
            <person name="Tsui H.-C.T."/>
            <person name="Winkler M.E."/>
        </authorList>
    </citation>
    <scope>NUCLEOTIDE SEQUENCE</scope>
</reference>
<dbReference type="EMBL" id="UINC01044593">
    <property type="protein sequence ID" value="SVB50250.1"/>
    <property type="molecule type" value="Genomic_DNA"/>
</dbReference>
<sequence length="185" mass="19651">MTAMKSFFTGSILLLSSILFAQGLDQRCTQTGQSACVDWDRGVVMAEGLGAPASSAKNDAQRNATALRAARLDAARNMLEMIKGINLSSSTTMRDAMVQNDTIRTKVQGRLFGLRPSGKPRYFSDGSVSILMEASLRQTIPKEALSGSSSGEAPREISAPSSSTTVSSRLDPGRVYTGLVIDARG</sequence>
<evidence type="ECO:0008006" key="3">
    <source>
        <dbReference type="Google" id="ProtNLM"/>
    </source>
</evidence>
<gene>
    <name evidence="2" type="ORF">METZ01_LOCUS203104</name>
</gene>
<organism evidence="2">
    <name type="scientific">marine metagenome</name>
    <dbReference type="NCBI Taxonomy" id="408172"/>
    <lineage>
        <taxon>unclassified sequences</taxon>
        <taxon>metagenomes</taxon>
        <taxon>ecological metagenomes</taxon>
    </lineage>
</organism>
<feature type="compositionally biased region" description="Low complexity" evidence="1">
    <location>
        <begin position="158"/>
        <end position="168"/>
    </location>
</feature>
<name>A0A382EHV2_9ZZZZ</name>
<feature type="non-terminal residue" evidence="2">
    <location>
        <position position="185"/>
    </location>
</feature>
<protein>
    <recommendedName>
        <fullName evidence="3">LPP20 lipoprotein</fullName>
    </recommendedName>
</protein>
<proteinExistence type="predicted"/>